<dbReference type="InterPro" id="IPR022812">
    <property type="entry name" value="Dynamin"/>
</dbReference>
<accession>A0A317B2N5</accession>
<proteinExistence type="predicted"/>
<gene>
    <name evidence="2" type="ORF">PtrM4_053140</name>
</gene>
<name>A0A317B2N5_9PLEO</name>
<dbReference type="GO" id="GO:0005737">
    <property type="term" value="C:cytoplasm"/>
    <property type="evidence" value="ECO:0007669"/>
    <property type="project" value="TreeGrafter"/>
</dbReference>
<dbReference type="Gene3D" id="3.40.50.300">
    <property type="entry name" value="P-loop containing nucleotide triphosphate hydrolases"/>
    <property type="match status" value="1"/>
</dbReference>
<dbReference type="Proteomes" id="UP000245464">
    <property type="component" value="Chromosome 10"/>
</dbReference>
<dbReference type="PANTHER" id="PTHR11566:SF131">
    <property type="entry name" value="GTPASE, PUTATIVE (AFU_ORTHOLOGUE AFUA_6G07630)-RELATED"/>
    <property type="match status" value="1"/>
</dbReference>
<dbReference type="GO" id="GO:0031623">
    <property type="term" value="P:receptor internalization"/>
    <property type="evidence" value="ECO:0007669"/>
    <property type="project" value="TreeGrafter"/>
</dbReference>
<evidence type="ECO:0000313" key="3">
    <source>
        <dbReference type="Proteomes" id="UP000245464"/>
    </source>
</evidence>
<dbReference type="GO" id="GO:0008017">
    <property type="term" value="F:microtubule binding"/>
    <property type="evidence" value="ECO:0007669"/>
    <property type="project" value="TreeGrafter"/>
</dbReference>
<dbReference type="KEGG" id="ptrr:6345028"/>
<dbReference type="GO" id="GO:0003924">
    <property type="term" value="F:GTPase activity"/>
    <property type="evidence" value="ECO:0007669"/>
    <property type="project" value="TreeGrafter"/>
</dbReference>
<dbReference type="RefSeq" id="XP_001937097.2">
    <property type="nucleotide sequence ID" value="XM_001937062.2"/>
</dbReference>
<dbReference type="GO" id="GO:0005886">
    <property type="term" value="C:plasma membrane"/>
    <property type="evidence" value="ECO:0007669"/>
    <property type="project" value="TreeGrafter"/>
</dbReference>
<evidence type="ECO:0000259" key="1">
    <source>
        <dbReference type="Pfam" id="PF00350"/>
    </source>
</evidence>
<organism evidence="2 3">
    <name type="scientific">Pyrenophora tritici-repentis</name>
    <dbReference type="NCBI Taxonomy" id="45151"/>
    <lineage>
        <taxon>Eukaryota</taxon>
        <taxon>Fungi</taxon>
        <taxon>Dikarya</taxon>
        <taxon>Ascomycota</taxon>
        <taxon>Pezizomycotina</taxon>
        <taxon>Dothideomycetes</taxon>
        <taxon>Pleosporomycetidae</taxon>
        <taxon>Pleosporales</taxon>
        <taxon>Pleosporineae</taxon>
        <taxon>Pleosporaceae</taxon>
        <taxon>Pyrenophora</taxon>
    </lineage>
</organism>
<dbReference type="SUPFAM" id="SSF52540">
    <property type="entry name" value="P-loop containing nucleoside triphosphate hydrolases"/>
    <property type="match status" value="1"/>
</dbReference>
<dbReference type="GO" id="GO:0005874">
    <property type="term" value="C:microtubule"/>
    <property type="evidence" value="ECO:0007669"/>
    <property type="project" value="TreeGrafter"/>
</dbReference>
<reference evidence="2" key="1">
    <citation type="journal article" date="2018" name="BMC Genomics">
        <title>Comparative genomics of the wheat fungal pathogen Pyrenophora tritici-repentis reveals chromosomal variations and genome plasticity.</title>
        <authorList>
            <person name="Moolhuijzen P."/>
            <person name="See P.T."/>
            <person name="Hane J.K."/>
            <person name="Shi G."/>
            <person name="Liu Z."/>
            <person name="Oliver R.P."/>
            <person name="Moffat C.S."/>
        </authorList>
    </citation>
    <scope>NUCLEOTIDE SEQUENCE [LARGE SCALE GENOMIC DNA]</scope>
    <source>
        <strain evidence="2">M4</strain>
    </source>
</reference>
<dbReference type="PANTHER" id="PTHR11566">
    <property type="entry name" value="DYNAMIN"/>
    <property type="match status" value="1"/>
</dbReference>
<dbReference type="Pfam" id="PF00350">
    <property type="entry name" value="Dynamin_N"/>
    <property type="match status" value="1"/>
</dbReference>
<dbReference type="InterPro" id="IPR045063">
    <property type="entry name" value="Dynamin_N"/>
</dbReference>
<dbReference type="AlphaFoldDB" id="A0A317B2N5"/>
<protein>
    <recommendedName>
        <fullName evidence="1">Dynamin N-terminal domain-containing protein</fullName>
    </recommendedName>
</protein>
<comment type="caution">
    <text evidence="2">The sequence shown here is derived from an EMBL/GenBank/DDBJ whole genome shotgun (WGS) entry which is preliminary data.</text>
</comment>
<dbReference type="PRINTS" id="PR00195">
    <property type="entry name" value="DYNAMIN"/>
</dbReference>
<evidence type="ECO:0000313" key="2">
    <source>
        <dbReference type="EMBL" id="KAF7565880.1"/>
    </source>
</evidence>
<feature type="domain" description="Dynamin N-terminal" evidence="1">
    <location>
        <begin position="87"/>
        <end position="298"/>
    </location>
</feature>
<sequence>MTRENTPITPSDDGAMQDTAFEAASRFGEAIDPIHLVGQDDPNPVTRAAVAGEIDPLGLHVKEAIATINQLEGLGLQRLKIPLPKCIVLGEQSTGKSSVIEAISGIKTPRSTDTCTRCPLFIKLEPSENLRAGWSATVSLRREYSFDVNMSRNYECRFPGWVQMDQPNIVHFAETDDPNELERIIARAQLSVISPLTDYREFLRPTIAGLGDQYRCEFSPNIICISITHPDLPALSFYDLPGIIGQAESAESQFLVKFVRDLVTDYIKDPEALILVTCSLENDIANSTAGGIARSLNATDRCIGM</sequence>
<dbReference type="EMBL" id="NQIK02000010">
    <property type="protein sequence ID" value="KAF7565880.1"/>
    <property type="molecule type" value="Genomic_DNA"/>
</dbReference>
<dbReference type="GeneID" id="6345028"/>
<dbReference type="InterPro" id="IPR027417">
    <property type="entry name" value="P-loop_NTPase"/>
</dbReference>